<accession>A0A8J2HDW4</accession>
<reference evidence="6" key="1">
    <citation type="submission" date="2021-04" db="EMBL/GenBank/DDBJ databases">
        <authorList>
            <person name="Chebbi M.A.C M."/>
        </authorList>
    </citation>
    <scope>NUCLEOTIDE SEQUENCE</scope>
</reference>
<dbReference type="PANTHER" id="PTHR13191">
    <property type="entry name" value="RIBOSOMAL RNA PROCESSING PROTEIN 7-RELATED"/>
    <property type="match status" value="1"/>
</dbReference>
<dbReference type="Pfam" id="PF12923">
    <property type="entry name" value="RRP7"/>
    <property type="match status" value="1"/>
</dbReference>
<gene>
    <name evidence="6" type="ORF">HICCMSTLAB_LOCUS8128</name>
</gene>
<organism evidence="6 7">
    <name type="scientific">Cotesia congregata</name>
    <name type="common">Parasitoid wasp</name>
    <name type="synonym">Apanteles congregatus</name>
    <dbReference type="NCBI Taxonomy" id="51543"/>
    <lineage>
        <taxon>Eukaryota</taxon>
        <taxon>Metazoa</taxon>
        <taxon>Ecdysozoa</taxon>
        <taxon>Arthropoda</taxon>
        <taxon>Hexapoda</taxon>
        <taxon>Insecta</taxon>
        <taxon>Pterygota</taxon>
        <taxon>Neoptera</taxon>
        <taxon>Endopterygota</taxon>
        <taxon>Hymenoptera</taxon>
        <taxon>Apocrita</taxon>
        <taxon>Ichneumonoidea</taxon>
        <taxon>Braconidae</taxon>
        <taxon>Microgastrinae</taxon>
        <taxon>Cotesia</taxon>
    </lineage>
</organism>
<comment type="caution">
    <text evidence="6">The sequence shown here is derived from an EMBL/GenBank/DDBJ whole genome shotgun (WGS) entry which is preliminary data.</text>
</comment>
<keyword evidence="4" id="KW-0175">Coiled coil</keyword>
<comment type="similarity">
    <text evidence="1">Belongs to the RRP7 family.</text>
</comment>
<protein>
    <submittedName>
        <fullName evidence="6">Similar to Rrp7a: Ribosomal RNA-processing protein 7 homolog A (Mus musculus)</fullName>
    </submittedName>
</protein>
<proteinExistence type="inferred from homology"/>
<dbReference type="EMBL" id="CAJNRD030001121">
    <property type="protein sequence ID" value="CAG5096275.1"/>
    <property type="molecule type" value="Genomic_DNA"/>
</dbReference>
<dbReference type="PANTHER" id="PTHR13191:SF0">
    <property type="entry name" value="RIBOSOMAL RNA-PROCESSING PROTEIN 7 HOMOLOG A-RELATED"/>
    <property type="match status" value="1"/>
</dbReference>
<dbReference type="GO" id="GO:0032545">
    <property type="term" value="C:CURI complex"/>
    <property type="evidence" value="ECO:0007669"/>
    <property type="project" value="TreeGrafter"/>
</dbReference>
<dbReference type="Gene3D" id="6.10.250.1770">
    <property type="match status" value="1"/>
</dbReference>
<sequence>MVTKEKNTGDYRTVWLKYELTNSDKHQLFLKEHKIQKQEPEFPRGRTLFVLNLPPYATVSSLRAAFSRHCGHVKTVKLAARVASTKIGFKTAYVVFSKESELQQALSLPRDFVIILNEAEAPGLFGIKKWSKEYNSGMILNEKEVKESIEKYMAAYDKRVTAEENEEEVDEDGFIKVSSKKKRGQFAPQRKESTIEEKKKKLQKEKKLVNFYQFQIRETKKQQLEEMRKKFELDKQKVKQLKSQRIFKPFG</sequence>
<dbReference type="GO" id="GO:0006364">
    <property type="term" value="P:rRNA processing"/>
    <property type="evidence" value="ECO:0007669"/>
    <property type="project" value="TreeGrafter"/>
</dbReference>
<keyword evidence="7" id="KW-1185">Reference proteome</keyword>
<dbReference type="InterPro" id="IPR024326">
    <property type="entry name" value="RRP7_C"/>
</dbReference>
<dbReference type="AlphaFoldDB" id="A0A8J2HDW4"/>
<keyword evidence="2 3" id="KW-0694">RNA-binding</keyword>
<evidence type="ECO:0000313" key="7">
    <source>
        <dbReference type="Proteomes" id="UP000786811"/>
    </source>
</evidence>
<dbReference type="Pfam" id="PF00076">
    <property type="entry name" value="RRM_1"/>
    <property type="match status" value="1"/>
</dbReference>
<evidence type="ECO:0000256" key="4">
    <source>
        <dbReference type="SAM" id="Coils"/>
    </source>
</evidence>
<evidence type="ECO:0000256" key="1">
    <source>
        <dbReference type="ARBA" id="ARBA00006110"/>
    </source>
</evidence>
<dbReference type="InterPro" id="IPR012677">
    <property type="entry name" value="Nucleotide-bd_a/b_plait_sf"/>
</dbReference>
<dbReference type="GO" id="GO:0000028">
    <property type="term" value="P:ribosomal small subunit assembly"/>
    <property type="evidence" value="ECO:0007669"/>
    <property type="project" value="TreeGrafter"/>
</dbReference>
<dbReference type="GO" id="GO:0034456">
    <property type="term" value="C:UTP-C complex"/>
    <property type="evidence" value="ECO:0007669"/>
    <property type="project" value="TreeGrafter"/>
</dbReference>
<dbReference type="GO" id="GO:0003723">
    <property type="term" value="F:RNA binding"/>
    <property type="evidence" value="ECO:0007669"/>
    <property type="project" value="UniProtKB-UniRule"/>
</dbReference>
<dbReference type="InterPro" id="IPR035979">
    <property type="entry name" value="RBD_domain_sf"/>
</dbReference>
<evidence type="ECO:0000256" key="2">
    <source>
        <dbReference type="ARBA" id="ARBA00022884"/>
    </source>
</evidence>
<evidence type="ECO:0000313" key="6">
    <source>
        <dbReference type="EMBL" id="CAG5096275.1"/>
    </source>
</evidence>
<evidence type="ECO:0000259" key="5">
    <source>
        <dbReference type="PROSITE" id="PS50102"/>
    </source>
</evidence>
<dbReference type="InterPro" id="IPR040446">
    <property type="entry name" value="RRP7"/>
</dbReference>
<dbReference type="SUPFAM" id="SSF54928">
    <property type="entry name" value="RNA-binding domain, RBD"/>
    <property type="match status" value="1"/>
</dbReference>
<feature type="coiled-coil region" evidence="4">
    <location>
        <begin position="217"/>
        <end position="244"/>
    </location>
</feature>
<feature type="domain" description="RRM" evidence="5">
    <location>
        <begin position="46"/>
        <end position="152"/>
    </location>
</feature>
<dbReference type="PROSITE" id="PS50102">
    <property type="entry name" value="RRM"/>
    <property type="match status" value="1"/>
</dbReference>
<dbReference type="OrthoDB" id="5390at2759"/>
<dbReference type="Gene3D" id="3.30.70.330">
    <property type="match status" value="1"/>
</dbReference>
<dbReference type="Proteomes" id="UP000786811">
    <property type="component" value="Unassembled WGS sequence"/>
</dbReference>
<dbReference type="InterPro" id="IPR000504">
    <property type="entry name" value="RRM_dom"/>
</dbReference>
<evidence type="ECO:0000256" key="3">
    <source>
        <dbReference type="PROSITE-ProRule" id="PRU00176"/>
    </source>
</evidence>
<name>A0A8J2HDW4_COTCN</name>